<feature type="compositionally biased region" description="Polar residues" evidence="1">
    <location>
        <begin position="249"/>
        <end position="260"/>
    </location>
</feature>
<accession>A0ABY6UFM4</accession>
<proteinExistence type="predicted"/>
<gene>
    <name evidence="2" type="ORF">CLO192961_LOCUS266511</name>
</gene>
<evidence type="ECO:0000313" key="3">
    <source>
        <dbReference type="Proteomes" id="UP000766486"/>
    </source>
</evidence>
<evidence type="ECO:0000256" key="1">
    <source>
        <dbReference type="SAM" id="MobiDB-lite"/>
    </source>
</evidence>
<feature type="compositionally biased region" description="Low complexity" evidence="1">
    <location>
        <begin position="373"/>
        <end position="386"/>
    </location>
</feature>
<dbReference type="EMBL" id="CABFNS010000809">
    <property type="protein sequence ID" value="VUC29791.1"/>
    <property type="molecule type" value="Genomic_DNA"/>
</dbReference>
<sequence>MSLHIMCGVGTPDSTSSRARQASKIFNWTCGSATNGDLISPDNPGLYRHPEGFLVRLVAVGSIGRRLGGFFFPSSAMVLKSIDLEPMPWIEVHESEGISERQWIAKYVAPNFEAQIAAGCSFELGKMWSEQEGFLALPSQGGGRSAYDLFRPDSANAFEIEDDRVVVYVHFQVAEGQSSNECPSVPNNDNSNRFSGIHGGIYTREIQKEDWAGEESLYDSDGPGSNYQRKHPLAHPVQPQVQRKRKLTLQPNVVNPQSQPHRVIPGLANSHDVSSSHDDESGSNSDESDGSSDSDSGSNNDSGSDESGDSGSGSESGSVSGSSEDGSEDGSDLSSEPESENEPARHSPTQRTTGRAPVTATQQAPVRAPPRAPVRVARRAPPQATRQIPANPITRAPAPRNRLAPAAKNARQPPSSQTTNPRKRPLAEEGSGVSSVRIKIEDDAGERDRDAGPAARTRGAALRRPVEKRMRFNNGR</sequence>
<name>A0ABY6UFM4_BIOOC</name>
<keyword evidence="3" id="KW-1185">Reference proteome</keyword>
<feature type="compositionally biased region" description="Acidic residues" evidence="1">
    <location>
        <begin position="325"/>
        <end position="341"/>
    </location>
</feature>
<reference evidence="2 3" key="1">
    <citation type="submission" date="2019-06" db="EMBL/GenBank/DDBJ databases">
        <authorList>
            <person name="Broberg M."/>
        </authorList>
    </citation>
    <scope>NUCLEOTIDE SEQUENCE [LARGE SCALE GENOMIC DNA]</scope>
</reference>
<feature type="compositionally biased region" description="Low complexity" evidence="1">
    <location>
        <begin position="395"/>
        <end position="411"/>
    </location>
</feature>
<protein>
    <submittedName>
        <fullName evidence="2">Uncharacterized protein</fullName>
    </submittedName>
</protein>
<organism evidence="2 3">
    <name type="scientific">Bionectria ochroleuca</name>
    <name type="common">Gliocladium roseum</name>
    <dbReference type="NCBI Taxonomy" id="29856"/>
    <lineage>
        <taxon>Eukaryota</taxon>
        <taxon>Fungi</taxon>
        <taxon>Dikarya</taxon>
        <taxon>Ascomycota</taxon>
        <taxon>Pezizomycotina</taxon>
        <taxon>Sordariomycetes</taxon>
        <taxon>Hypocreomycetidae</taxon>
        <taxon>Hypocreales</taxon>
        <taxon>Bionectriaceae</taxon>
        <taxon>Clonostachys</taxon>
    </lineage>
</organism>
<feature type="compositionally biased region" description="Basic and acidic residues" evidence="1">
    <location>
        <begin position="438"/>
        <end position="451"/>
    </location>
</feature>
<feature type="compositionally biased region" description="Low complexity" evidence="1">
    <location>
        <begin position="293"/>
        <end position="302"/>
    </location>
</feature>
<evidence type="ECO:0000313" key="2">
    <source>
        <dbReference type="EMBL" id="VUC29791.1"/>
    </source>
</evidence>
<dbReference type="Proteomes" id="UP000766486">
    <property type="component" value="Unassembled WGS sequence"/>
</dbReference>
<feature type="region of interest" description="Disordered" evidence="1">
    <location>
        <begin position="213"/>
        <end position="476"/>
    </location>
</feature>
<feature type="compositionally biased region" description="Low complexity" evidence="1">
    <location>
        <begin position="312"/>
        <end position="324"/>
    </location>
</feature>
<comment type="caution">
    <text evidence="2">The sequence shown here is derived from an EMBL/GenBank/DDBJ whole genome shotgun (WGS) entry which is preliminary data.</text>
</comment>